<protein>
    <submittedName>
        <fullName evidence="2">Uncharacterized protein</fullName>
    </submittedName>
</protein>
<gene>
    <name evidence="2" type="ORF">Bxe_B2788</name>
</gene>
<accession>Q13RT2</accession>
<dbReference type="OrthoDB" id="9027525at2"/>
<evidence type="ECO:0000313" key="3">
    <source>
        <dbReference type="Proteomes" id="UP000001817"/>
    </source>
</evidence>
<evidence type="ECO:0000313" key="2">
    <source>
        <dbReference type="EMBL" id="ABE33207.1"/>
    </source>
</evidence>
<name>Q13RT2_PARXL</name>
<proteinExistence type="predicted"/>
<dbReference type="KEGG" id="bxe:Bxe_B2788"/>
<organism evidence="2 3">
    <name type="scientific">Paraburkholderia xenovorans (strain LB400)</name>
    <dbReference type="NCBI Taxonomy" id="266265"/>
    <lineage>
        <taxon>Bacteria</taxon>
        <taxon>Pseudomonadati</taxon>
        <taxon>Pseudomonadota</taxon>
        <taxon>Betaproteobacteria</taxon>
        <taxon>Burkholderiales</taxon>
        <taxon>Burkholderiaceae</taxon>
        <taxon>Paraburkholderia</taxon>
    </lineage>
</organism>
<sequence>MARRLHKLDFRTLSITRTVMQPDHTATEFAPPPSLLATPLEGADESTPQRQIGALARVTFCFAWLFGLEPFLTGAAGEMPLSRSDRH</sequence>
<dbReference type="Proteomes" id="UP000001817">
    <property type="component" value="Chromosome 2"/>
</dbReference>
<dbReference type="EMBL" id="CP000271">
    <property type="protein sequence ID" value="ABE33207.1"/>
    <property type="molecule type" value="Genomic_DNA"/>
</dbReference>
<dbReference type="eggNOG" id="ENOG5030M6A">
    <property type="taxonomic scope" value="Bacteria"/>
</dbReference>
<reference evidence="2 3" key="1">
    <citation type="journal article" date="2006" name="Proc. Natl. Acad. Sci. U.S.A.">
        <title>Burkholderia xenovorans LB400 harbors a multi-replicon, 9.73-Mbp genome shaped for versatility.</title>
        <authorList>
            <person name="Chain P.S."/>
            <person name="Denef V.J."/>
            <person name="Konstantinidis K.T."/>
            <person name="Vergez L.M."/>
            <person name="Agullo L."/>
            <person name="Reyes V.L."/>
            <person name="Hauser L."/>
            <person name="Cordova M."/>
            <person name="Gomez L."/>
            <person name="Gonzalez M."/>
            <person name="Land M."/>
            <person name="Lao V."/>
            <person name="Larimer F."/>
            <person name="LiPuma J.J."/>
            <person name="Mahenthiralingam E."/>
            <person name="Malfatti S.A."/>
            <person name="Marx C.J."/>
            <person name="Parnell J.J."/>
            <person name="Ramette A."/>
            <person name="Richardson P."/>
            <person name="Seeger M."/>
            <person name="Smith D."/>
            <person name="Spilker T."/>
            <person name="Sul W.J."/>
            <person name="Tsoi T.V."/>
            <person name="Ulrich L.E."/>
            <person name="Zhulin I.B."/>
            <person name="Tiedje J.M."/>
        </authorList>
    </citation>
    <scope>NUCLEOTIDE SEQUENCE [LARGE SCALE GENOMIC DNA]</scope>
    <source>
        <strain evidence="2 3">LB400</strain>
    </source>
</reference>
<dbReference type="AlphaFoldDB" id="Q13RT2"/>
<feature type="region of interest" description="Disordered" evidence="1">
    <location>
        <begin position="23"/>
        <end position="44"/>
    </location>
</feature>
<evidence type="ECO:0000256" key="1">
    <source>
        <dbReference type="SAM" id="MobiDB-lite"/>
    </source>
</evidence>
<keyword evidence="3" id="KW-1185">Reference proteome</keyword>